<accession>A0AAD9XJI4</accession>
<keyword evidence="2" id="KW-1185">Reference proteome</keyword>
<gene>
    <name evidence="1" type="ORF">Ddye_007269</name>
</gene>
<comment type="caution">
    <text evidence="1">The sequence shown here is derived from an EMBL/GenBank/DDBJ whole genome shotgun (WGS) entry which is preliminary data.</text>
</comment>
<dbReference type="PANTHER" id="PTHR33527">
    <property type="entry name" value="OS07G0274300 PROTEIN"/>
    <property type="match status" value="1"/>
</dbReference>
<evidence type="ECO:0000313" key="1">
    <source>
        <dbReference type="EMBL" id="KAK2660736.1"/>
    </source>
</evidence>
<reference evidence="1" key="1">
    <citation type="journal article" date="2023" name="Plant J.">
        <title>Genome sequences and population genomics provide insights into the demographic history, inbreeding, and mutation load of two 'living fossil' tree species of Dipteronia.</title>
        <authorList>
            <person name="Feng Y."/>
            <person name="Comes H.P."/>
            <person name="Chen J."/>
            <person name="Zhu S."/>
            <person name="Lu R."/>
            <person name="Zhang X."/>
            <person name="Li P."/>
            <person name="Qiu J."/>
            <person name="Olsen K.M."/>
            <person name="Qiu Y."/>
        </authorList>
    </citation>
    <scope>NUCLEOTIDE SEQUENCE</scope>
    <source>
        <strain evidence="1">KIB01</strain>
    </source>
</reference>
<feature type="non-terminal residue" evidence="1">
    <location>
        <position position="1"/>
    </location>
</feature>
<name>A0AAD9XJI4_9ROSI</name>
<organism evidence="1 2">
    <name type="scientific">Dipteronia dyeriana</name>
    <dbReference type="NCBI Taxonomy" id="168575"/>
    <lineage>
        <taxon>Eukaryota</taxon>
        <taxon>Viridiplantae</taxon>
        <taxon>Streptophyta</taxon>
        <taxon>Embryophyta</taxon>
        <taxon>Tracheophyta</taxon>
        <taxon>Spermatophyta</taxon>
        <taxon>Magnoliopsida</taxon>
        <taxon>eudicotyledons</taxon>
        <taxon>Gunneridae</taxon>
        <taxon>Pentapetalae</taxon>
        <taxon>rosids</taxon>
        <taxon>malvids</taxon>
        <taxon>Sapindales</taxon>
        <taxon>Sapindaceae</taxon>
        <taxon>Hippocastanoideae</taxon>
        <taxon>Acereae</taxon>
        <taxon>Dipteronia</taxon>
    </lineage>
</organism>
<feature type="non-terminal residue" evidence="1">
    <location>
        <position position="108"/>
    </location>
</feature>
<dbReference type="AlphaFoldDB" id="A0AAD9XJI4"/>
<dbReference type="Proteomes" id="UP001280121">
    <property type="component" value="Unassembled WGS sequence"/>
</dbReference>
<proteinExistence type="predicted"/>
<dbReference type="EMBL" id="JANJYI010000002">
    <property type="protein sequence ID" value="KAK2660736.1"/>
    <property type="molecule type" value="Genomic_DNA"/>
</dbReference>
<protein>
    <submittedName>
        <fullName evidence="1">Uncharacterized protein</fullName>
    </submittedName>
</protein>
<dbReference type="PANTHER" id="PTHR33527:SF18">
    <property type="entry name" value="F13O11.17 PROTEIN"/>
    <property type="match status" value="1"/>
</dbReference>
<sequence length="108" mass="12526">TSLWLWHEHEGYPNIIAKMADWFERKFIDVLAREGESALNRLQFNHPHVGPVAYGMVSDFSLQILHQNRLNAIDGIKRVLNSVSAKIFTDFLITRLRIMTVSEVYINT</sequence>
<evidence type="ECO:0000313" key="2">
    <source>
        <dbReference type="Proteomes" id="UP001280121"/>
    </source>
</evidence>